<feature type="active site" description="Proton acceptor" evidence="2">
    <location>
        <position position="126"/>
    </location>
</feature>
<feature type="short sequence motif" description="HXTX 1" evidence="2">
    <location>
        <begin position="40"/>
        <end position="43"/>
    </location>
</feature>
<accession>H5SI62</accession>
<dbReference type="EC" id="3.1.4.58" evidence="2"/>
<dbReference type="InterPro" id="IPR014051">
    <property type="entry name" value="Phosphoesterase_HXTX"/>
</dbReference>
<evidence type="ECO:0000256" key="1">
    <source>
        <dbReference type="ARBA" id="ARBA00022801"/>
    </source>
</evidence>
<dbReference type="SUPFAM" id="SSF55144">
    <property type="entry name" value="LigT-like"/>
    <property type="match status" value="1"/>
</dbReference>
<comment type="similarity">
    <text evidence="2">Belongs to the 2H phosphoesterase superfamily. ThpR family.</text>
</comment>
<dbReference type="GO" id="GO:0004113">
    <property type="term" value="F:2',3'-cyclic-nucleotide 3'-phosphodiesterase activity"/>
    <property type="evidence" value="ECO:0007669"/>
    <property type="project" value="InterPro"/>
</dbReference>
<keyword evidence="1 2" id="KW-0378">Hydrolase</keyword>
<dbReference type="InterPro" id="IPR009097">
    <property type="entry name" value="Cyclic_Pdiesterase"/>
</dbReference>
<comment type="catalytic activity">
    <reaction evidence="2">
        <text>a 3'-end 2',3'-cyclophospho-ribonucleotide-RNA + H2O = a 3'-end 2'-phospho-ribonucleotide-RNA + H(+)</text>
        <dbReference type="Rhea" id="RHEA:11828"/>
        <dbReference type="Rhea" id="RHEA-COMP:10464"/>
        <dbReference type="Rhea" id="RHEA-COMP:17353"/>
        <dbReference type="ChEBI" id="CHEBI:15377"/>
        <dbReference type="ChEBI" id="CHEBI:15378"/>
        <dbReference type="ChEBI" id="CHEBI:83064"/>
        <dbReference type="ChEBI" id="CHEBI:173113"/>
        <dbReference type="EC" id="3.1.4.58"/>
    </reaction>
</comment>
<dbReference type="PANTHER" id="PTHR35561">
    <property type="entry name" value="RNA 2',3'-CYCLIC PHOSPHODIESTERASE"/>
    <property type="match status" value="1"/>
</dbReference>
<protein>
    <recommendedName>
        <fullName evidence="2">RNA 2',3'-cyclic phosphodiesterase</fullName>
        <shortName evidence="2">RNA 2',3'-CPDase</shortName>
        <ecNumber evidence="2">3.1.4.58</ecNumber>
    </recommendedName>
</protein>
<evidence type="ECO:0000259" key="3">
    <source>
        <dbReference type="Pfam" id="PF02834"/>
    </source>
</evidence>
<evidence type="ECO:0000256" key="2">
    <source>
        <dbReference type="HAMAP-Rule" id="MF_01940"/>
    </source>
</evidence>
<dbReference type="AlphaFoldDB" id="H5SI62"/>
<dbReference type="NCBIfam" id="TIGR02258">
    <property type="entry name" value="2_5_ligase"/>
    <property type="match status" value="1"/>
</dbReference>
<feature type="short sequence motif" description="HXTX 2" evidence="2">
    <location>
        <begin position="126"/>
        <end position="129"/>
    </location>
</feature>
<dbReference type="Gene3D" id="3.90.1140.10">
    <property type="entry name" value="Cyclic phosphodiesterase"/>
    <property type="match status" value="1"/>
</dbReference>
<proteinExistence type="inferred from homology"/>
<reference evidence="4" key="1">
    <citation type="journal article" date="2005" name="Environ. Microbiol.">
        <title>Genetic and functional properties of uncultivated thermophilic crenarchaeotes from a subsurface gold mine as revealed by analysis of genome fragments.</title>
        <authorList>
            <person name="Nunoura T."/>
            <person name="Hirayama H."/>
            <person name="Takami H."/>
            <person name="Oida H."/>
            <person name="Nishi S."/>
            <person name="Shimamura S."/>
            <person name="Suzuki Y."/>
            <person name="Inagaki F."/>
            <person name="Takai K."/>
            <person name="Nealson K.H."/>
            <person name="Horikoshi K."/>
        </authorList>
    </citation>
    <scope>NUCLEOTIDE SEQUENCE</scope>
</reference>
<dbReference type="PANTHER" id="PTHR35561:SF1">
    <property type="entry name" value="RNA 2',3'-CYCLIC PHOSPHODIESTERASE"/>
    <property type="match status" value="1"/>
</dbReference>
<sequence length="185" mass="20774">MRLFYCFELPAAVRAQLYEIAQPLRAIDARVSWVRPENFHITVKFLGEVEPPAAEALTALGAQIVKEFPKTEIVFDTVGAFPTTQRPRVLWIGSRQAPQAIFDLQARLEEELMKMGFEAERHFAPHVTVGRVKDEHTARVGQFAQILSQMKPFACRAPITHLTLMESTLAPGGAIYTPVATWELT</sequence>
<organism evidence="4">
    <name type="scientific">uncultured Acetothermia bacterium</name>
    <dbReference type="NCBI Taxonomy" id="236499"/>
    <lineage>
        <taxon>Bacteria</taxon>
        <taxon>Candidatus Bipolaricaulota</taxon>
        <taxon>environmental samples</taxon>
    </lineage>
</organism>
<feature type="active site" description="Proton donor" evidence="2">
    <location>
        <position position="40"/>
    </location>
</feature>
<dbReference type="EMBL" id="AP011731">
    <property type="protein sequence ID" value="BAL55848.1"/>
    <property type="molecule type" value="Genomic_DNA"/>
</dbReference>
<name>H5SI62_9BACT</name>
<gene>
    <name evidence="4" type="ORF">HGMM_F32F05C06</name>
</gene>
<dbReference type="GO" id="GO:0016874">
    <property type="term" value="F:ligase activity"/>
    <property type="evidence" value="ECO:0007669"/>
    <property type="project" value="UniProtKB-KW"/>
</dbReference>
<feature type="domain" description="Phosphoesterase HXTX" evidence="3">
    <location>
        <begin position="9"/>
        <end position="91"/>
    </location>
</feature>
<feature type="domain" description="Phosphoesterase HXTX" evidence="3">
    <location>
        <begin position="93"/>
        <end position="176"/>
    </location>
</feature>
<dbReference type="GO" id="GO:0008664">
    <property type="term" value="F:RNA 2',3'-cyclic 3'-phosphodiesterase activity"/>
    <property type="evidence" value="ECO:0007669"/>
    <property type="project" value="UniProtKB-EC"/>
</dbReference>
<comment type="function">
    <text evidence="2">Hydrolyzes RNA 2',3'-cyclic phosphodiester to an RNA 2'-phosphomonoester.</text>
</comment>
<evidence type="ECO:0000313" key="4">
    <source>
        <dbReference type="EMBL" id="BAL55848.1"/>
    </source>
</evidence>
<dbReference type="HAMAP" id="MF_01940">
    <property type="entry name" value="RNA_CPDase"/>
    <property type="match status" value="1"/>
</dbReference>
<dbReference type="Pfam" id="PF02834">
    <property type="entry name" value="LigT_PEase"/>
    <property type="match status" value="2"/>
</dbReference>
<reference evidence="4" key="2">
    <citation type="journal article" date="2012" name="PLoS ONE">
        <title>A Deeply Branching Thermophilic Bacterium with an Ancient Acetyl-CoA Pathway Dominates a Subsurface Ecosystem.</title>
        <authorList>
            <person name="Takami H."/>
            <person name="Noguchi H."/>
            <person name="Takaki Y."/>
            <person name="Uchiyama I."/>
            <person name="Toyoda A."/>
            <person name="Nishi S."/>
            <person name="Chee G.-J."/>
            <person name="Arai W."/>
            <person name="Nunoura T."/>
            <person name="Itoh T."/>
            <person name="Hattori M."/>
            <person name="Takai K."/>
        </authorList>
    </citation>
    <scope>NUCLEOTIDE SEQUENCE</scope>
</reference>
<dbReference type="InterPro" id="IPR004175">
    <property type="entry name" value="RNA_CPDase"/>
</dbReference>
<keyword evidence="4" id="KW-0436">Ligase</keyword>